<dbReference type="EMBL" id="LR743510">
    <property type="protein sequence ID" value="CAA2136444.1"/>
    <property type="molecule type" value="Genomic_DNA"/>
</dbReference>
<dbReference type="GO" id="GO:0008408">
    <property type="term" value="F:3'-5' exonuclease activity"/>
    <property type="evidence" value="ECO:0007669"/>
    <property type="project" value="InterPro"/>
</dbReference>
<dbReference type="GO" id="GO:0006260">
    <property type="term" value="P:DNA replication"/>
    <property type="evidence" value="ECO:0007669"/>
    <property type="project" value="UniProtKB-KW"/>
</dbReference>
<gene>
    <name evidence="14" type="primary">dnaE1</name>
    <name evidence="14" type="ORF">MBLL_00157</name>
</gene>
<organism evidence="14">
    <name type="scientific">Methylobacterium bullatum</name>
    <dbReference type="NCBI Taxonomy" id="570505"/>
    <lineage>
        <taxon>Bacteria</taxon>
        <taxon>Pseudomonadati</taxon>
        <taxon>Pseudomonadota</taxon>
        <taxon>Alphaproteobacteria</taxon>
        <taxon>Hyphomicrobiales</taxon>
        <taxon>Methylobacteriaceae</taxon>
        <taxon>Methylobacterium</taxon>
    </lineage>
</organism>
<dbReference type="RefSeq" id="WP_339158731.1">
    <property type="nucleotide sequence ID" value="NZ_LR743510.1"/>
</dbReference>
<evidence type="ECO:0000256" key="9">
    <source>
        <dbReference type="ARBA" id="ARBA00022932"/>
    </source>
</evidence>
<evidence type="ECO:0000256" key="8">
    <source>
        <dbReference type="ARBA" id="ARBA00022705"/>
    </source>
</evidence>
<keyword evidence="6 14" id="KW-0808">Transferase</keyword>
<keyword evidence="7 14" id="KW-0548">Nucleotidyltransferase</keyword>
<dbReference type="NCBIfam" id="NF004226">
    <property type="entry name" value="PRK05673.1"/>
    <property type="match status" value="1"/>
</dbReference>
<dbReference type="GO" id="GO:0005737">
    <property type="term" value="C:cytoplasm"/>
    <property type="evidence" value="ECO:0007669"/>
    <property type="project" value="UniProtKB-SubCell"/>
</dbReference>
<evidence type="ECO:0000256" key="1">
    <source>
        <dbReference type="ARBA" id="ARBA00004496"/>
    </source>
</evidence>
<feature type="domain" description="Polymerase/histidinol phosphatase N-terminal" evidence="13">
    <location>
        <begin position="11"/>
        <end position="78"/>
    </location>
</feature>
<dbReference type="InterPro" id="IPR016195">
    <property type="entry name" value="Pol/histidinol_Pase-like"/>
</dbReference>
<dbReference type="InterPro" id="IPR029460">
    <property type="entry name" value="DNAPol_HHH"/>
</dbReference>
<dbReference type="Pfam" id="PF17657">
    <property type="entry name" value="DNA_pol3_finger"/>
    <property type="match status" value="1"/>
</dbReference>
<evidence type="ECO:0000256" key="6">
    <source>
        <dbReference type="ARBA" id="ARBA00022679"/>
    </source>
</evidence>
<evidence type="ECO:0000256" key="5">
    <source>
        <dbReference type="ARBA" id="ARBA00022490"/>
    </source>
</evidence>
<dbReference type="Pfam" id="PF07733">
    <property type="entry name" value="DNA_pol3_alpha"/>
    <property type="match status" value="1"/>
</dbReference>
<evidence type="ECO:0000256" key="2">
    <source>
        <dbReference type="ARBA" id="ARBA00009496"/>
    </source>
</evidence>
<comment type="catalytic activity">
    <reaction evidence="12">
        <text>DNA(n) + a 2'-deoxyribonucleoside 5'-triphosphate = DNA(n+1) + diphosphate</text>
        <dbReference type="Rhea" id="RHEA:22508"/>
        <dbReference type="Rhea" id="RHEA-COMP:17339"/>
        <dbReference type="Rhea" id="RHEA-COMP:17340"/>
        <dbReference type="ChEBI" id="CHEBI:33019"/>
        <dbReference type="ChEBI" id="CHEBI:61560"/>
        <dbReference type="ChEBI" id="CHEBI:173112"/>
        <dbReference type="EC" id="2.7.7.7"/>
    </reaction>
</comment>
<dbReference type="Gene3D" id="1.10.150.870">
    <property type="match status" value="1"/>
</dbReference>
<dbReference type="SUPFAM" id="SSF160975">
    <property type="entry name" value="AF1531-like"/>
    <property type="match status" value="1"/>
</dbReference>
<keyword evidence="14" id="KW-0614">Plasmid</keyword>
<dbReference type="NCBIfam" id="TIGR00594">
    <property type="entry name" value="polc"/>
    <property type="match status" value="1"/>
</dbReference>
<dbReference type="InterPro" id="IPR004805">
    <property type="entry name" value="DnaE2/DnaE/PolC"/>
</dbReference>
<evidence type="ECO:0000256" key="7">
    <source>
        <dbReference type="ARBA" id="ARBA00022695"/>
    </source>
</evidence>
<dbReference type="CDD" id="cd07433">
    <property type="entry name" value="PHP_PolIIIA_DnaE1"/>
    <property type="match status" value="1"/>
</dbReference>
<comment type="subcellular location">
    <subcellularLocation>
        <location evidence="1">Cytoplasm</location>
    </subcellularLocation>
</comment>
<comment type="subunit">
    <text evidence="11">DNA polymerase III contains a core (composed of alpha, epsilon and theta chains) that associates with a tau subunit. This core dimerizes to form the POLIII' complex. PolIII' associates with the gamma complex (composed of gamma, delta, delta', psi and chi chains) and with the beta chain to form the complete DNA polymerase III complex.</text>
</comment>
<dbReference type="Gene3D" id="1.10.10.1600">
    <property type="entry name" value="Bacterial DNA polymerase III alpha subunit, thumb domain"/>
    <property type="match status" value="1"/>
</dbReference>
<evidence type="ECO:0000259" key="13">
    <source>
        <dbReference type="SMART" id="SM00481"/>
    </source>
</evidence>
<dbReference type="Pfam" id="PF02811">
    <property type="entry name" value="PHP"/>
    <property type="match status" value="1"/>
</dbReference>
<dbReference type="Gene3D" id="3.20.20.140">
    <property type="entry name" value="Metal-dependent hydrolases"/>
    <property type="match status" value="1"/>
</dbReference>
<dbReference type="Pfam" id="PF14579">
    <property type="entry name" value="HHH_6"/>
    <property type="match status" value="1"/>
</dbReference>
<dbReference type="CDD" id="cd04485">
    <property type="entry name" value="DnaE_OBF"/>
    <property type="match status" value="1"/>
</dbReference>
<dbReference type="InterPro" id="IPR004013">
    <property type="entry name" value="PHP_dom"/>
</dbReference>
<dbReference type="InterPro" id="IPR011708">
    <property type="entry name" value="DNA_pol3_alpha_NTPase_dom"/>
</dbReference>
<dbReference type="SUPFAM" id="SSF89550">
    <property type="entry name" value="PHP domain-like"/>
    <property type="match status" value="1"/>
</dbReference>
<geneLocation type="plasmid" evidence="14">
    <name>1</name>
</geneLocation>
<dbReference type="InterPro" id="IPR003141">
    <property type="entry name" value="Pol/His_phosphatase_N"/>
</dbReference>
<evidence type="ECO:0000256" key="12">
    <source>
        <dbReference type="ARBA" id="ARBA00049244"/>
    </source>
</evidence>
<dbReference type="SMART" id="SM00481">
    <property type="entry name" value="POLIIIAc"/>
    <property type="match status" value="1"/>
</dbReference>
<dbReference type="AlphaFoldDB" id="A0A679JAC4"/>
<keyword evidence="9" id="KW-0239">DNA-directed DNA polymerase</keyword>
<sequence>MARILKDPGFVHLHVHSSFSLLEGALKVADIVKAAAADRQPALALTDTNNLFGALEFSEKAAGTGIQPIAGMQLSVAFEAPDPMARLSQIVTSNVVVLAQSEAGYGNLLRLASRAYFDGPLGDAPRLTVEALAENAGGLIALTGGTTGPLDTALRGGRVELAAARLEQLKGAFGEDRLYVEILRHGLDDERMVERELLRLADSSGLSIVATNEPFFAKPDDYDAHDALLAIAEGRLVSDERRRKLTPRHGFKTRAEMAKLFHDLPDALSATVEIAMRCAYRVRTRKPILPNFGVVAALDALPVETVSPDVAAEIALDEPSELRRQAEAGLELRLAQHGPCDGMTEQVYRDRLAFELDVIVKMKFPGYFLIVSDFIKWAKDHDIPVGPGRGSGAGSLVAYALLITDLDPLRFGLLFERFLNPERVSMPDFDIDFCVDGRERVIQYVQERYGHEQVAQIITFGTLQARGVLRDVGRVLEMPYGQVDKLTKLVPQNPANPVTLVQAIEGEPKLQAAMEEEPVVARLMQIAKKLEGLHRHASTHAAGVVIGDRPLEQLVPLYRDPKTGMRVTQFNMKWVEAAGLVKFDFLGLKTLTMLRCCTDLLAQRGIIVDLASLPLDDPKTYAPMKRGETVGVFQVESAGMRKALVEMQADRFEDIIALVALYRPGPMANIPVYCERKLGRDAGNEASWYPHEKLEPILKETFGIIVYQEQVMEVAKLLAGYSLGDADMLRRAMGKKIKAEMDAQRDRFVKGSVAGGLTEAKANEIFDLLAKFADYGFNKSHAAAYALLTYQTAYLKANYPVEFLAAAMQLDIDVTDKLAEFRQDAQRLGIPVDPPSINTSGVNFEVHDGRIGYALAAIKGVGRAAVEAVVEARGDTPFKDLACLARRLNPRLINKRTLENLVAAGAMDCIEIDRARACAAVEPMMKLAQGAAEAASTGIVDMFGGIASADVTLRVPAYEPWPMAEKLKKEYEAIGFFLSGHPLDEYAGLLEKLRVQSWAEFCRSVRAGTSSVGKVAASVLDRSERRTKSGNKLGIVTLSDQTGHFEAIIFQEGLGQYREILEPGRPLVLQIQANLEGEDVRARIVTAEPLDEAVARYQKGMRVYLRDERPIVSVQQRLQVRGEGEVSLILLLDGGDREVEVKLPGRYQATPQIAGALRAVPGVVQVEVN</sequence>
<dbReference type="GO" id="GO:0003887">
    <property type="term" value="F:DNA-directed DNA polymerase activity"/>
    <property type="evidence" value="ECO:0007669"/>
    <property type="project" value="UniProtKB-KW"/>
</dbReference>
<dbReference type="PANTHER" id="PTHR32294:SF0">
    <property type="entry name" value="DNA POLYMERASE III SUBUNIT ALPHA"/>
    <property type="match status" value="1"/>
</dbReference>
<dbReference type="EC" id="2.7.7.7" evidence="3"/>
<proteinExistence type="inferred from homology"/>
<protein>
    <recommendedName>
        <fullName evidence="4">DNA polymerase III subunit alpha</fullName>
        <ecNumber evidence="3">2.7.7.7</ecNumber>
    </recommendedName>
</protein>
<dbReference type="InterPro" id="IPR040982">
    <property type="entry name" value="DNA_pol3_finger"/>
</dbReference>
<name>A0A679JAC4_9HYPH</name>
<dbReference type="PANTHER" id="PTHR32294">
    <property type="entry name" value="DNA POLYMERASE III SUBUNIT ALPHA"/>
    <property type="match status" value="1"/>
</dbReference>
<dbReference type="InterPro" id="IPR041931">
    <property type="entry name" value="DNA_pol3_alpha_thumb_dom"/>
</dbReference>
<keyword evidence="5" id="KW-0963">Cytoplasm</keyword>
<reference evidence="14" key="1">
    <citation type="submission" date="2019-12" db="EMBL/GenBank/DDBJ databases">
        <authorList>
            <person name="Cremers G."/>
        </authorList>
    </citation>
    <scope>NUCLEOTIDE SEQUENCE</scope>
    <source>
        <strain evidence="14">Mbul2</strain>
        <plasmid evidence="14">1</plasmid>
    </source>
</reference>
<accession>A0A679JAC4</accession>
<dbReference type="InterPro" id="IPR049821">
    <property type="entry name" value="PolIIIA_DnaE1_PHP"/>
</dbReference>
<keyword evidence="8" id="KW-0235">DNA replication</keyword>
<evidence type="ECO:0000313" key="14">
    <source>
        <dbReference type="EMBL" id="CAA2136444.1"/>
    </source>
</evidence>
<comment type="similarity">
    <text evidence="2">Belongs to the DNA polymerase type-C family. DnaE subfamily.</text>
</comment>
<comment type="function">
    <text evidence="10">DNA polymerase III is a complex, multichain enzyme responsible for most of the replicative synthesis in bacteria. This DNA polymerase also exhibits 3' to 5' exonuclease activity. The alpha chain is the DNA polymerase.</text>
</comment>
<evidence type="ECO:0000256" key="3">
    <source>
        <dbReference type="ARBA" id="ARBA00012417"/>
    </source>
</evidence>
<evidence type="ECO:0000256" key="4">
    <source>
        <dbReference type="ARBA" id="ARBA00019114"/>
    </source>
</evidence>
<evidence type="ECO:0000256" key="10">
    <source>
        <dbReference type="ARBA" id="ARBA00025611"/>
    </source>
</evidence>
<evidence type="ECO:0000256" key="11">
    <source>
        <dbReference type="ARBA" id="ARBA00026073"/>
    </source>
</evidence>